<dbReference type="EMBL" id="CP038802">
    <property type="protein sequence ID" value="UTY30062.1"/>
    <property type="molecule type" value="Genomic_DNA"/>
</dbReference>
<evidence type="ECO:0000313" key="1">
    <source>
        <dbReference type="EMBL" id="UTY30062.1"/>
    </source>
</evidence>
<gene>
    <name evidence="1" type="ORF">E4N76_08815</name>
</gene>
<dbReference type="Gene3D" id="1.25.40.920">
    <property type="entry name" value="TRAP transporter T-component"/>
    <property type="match status" value="1"/>
</dbReference>
<dbReference type="InterPro" id="IPR031823">
    <property type="entry name" value="TatT"/>
</dbReference>
<sequence length="337" mass="37122">MFIGLFFTLTLLGFSSCSIKKMAYNSAANAMAPLPEKKIKPDPDAPNPITALTEEDDIELVGEVFPVILKLYEGMHIANPAHRGLAIMTGELYIMYANVFVEGPANYLSDDEYDKKDEAFNRAKKFYKRGYNKILSALDIAYPGFTEAINSDNTEKIEAMLKNCKPYDTEALHWAGAGILAAFSLDPLDIQSLQAVQGARLMLEKVCSLDPDYSEGAVWEILAKFYASAPDSLGGNIEKAEIAYKNALELAGGKSPSIYVTYALSFCVPRQDGKGFDEAIEKALAINPESDPANKLANKPTNKPANKPTNKLAISISQRYAKWLKENKEMFILGDME</sequence>
<dbReference type="RefSeq" id="WP_255806596.1">
    <property type="nucleotide sequence ID" value="NZ_CP038802.1"/>
</dbReference>
<accession>A0ABY5I119</accession>
<evidence type="ECO:0008006" key="3">
    <source>
        <dbReference type="Google" id="ProtNLM"/>
    </source>
</evidence>
<evidence type="ECO:0000313" key="2">
    <source>
        <dbReference type="Proteomes" id="UP001059401"/>
    </source>
</evidence>
<organism evidence="1 2">
    <name type="scientific">Treponema putidum</name>
    <dbReference type="NCBI Taxonomy" id="221027"/>
    <lineage>
        <taxon>Bacteria</taxon>
        <taxon>Pseudomonadati</taxon>
        <taxon>Spirochaetota</taxon>
        <taxon>Spirochaetia</taxon>
        <taxon>Spirochaetales</taxon>
        <taxon>Treponemataceae</taxon>
        <taxon>Treponema</taxon>
    </lineage>
</organism>
<dbReference type="Proteomes" id="UP001059401">
    <property type="component" value="Chromosome"/>
</dbReference>
<protein>
    <recommendedName>
        <fullName evidence="3">Lipoprotein</fullName>
    </recommendedName>
</protein>
<reference evidence="1" key="1">
    <citation type="submission" date="2019-04" db="EMBL/GenBank/DDBJ databases">
        <title>Whole genome sequencing of oral phylogroup 2 treponemes.</title>
        <authorList>
            <person name="Chan Y."/>
            <person name="Zeng H.H."/>
            <person name="Yu X.L."/>
            <person name="Leung W.K."/>
            <person name="Watt R.M."/>
        </authorList>
    </citation>
    <scope>NUCLEOTIDE SEQUENCE</scope>
    <source>
        <strain evidence="1">OMZ 847</strain>
    </source>
</reference>
<dbReference type="InterPro" id="IPR038537">
    <property type="entry name" value="TatT_sf"/>
</dbReference>
<keyword evidence="2" id="KW-1185">Reference proteome</keyword>
<dbReference type="Pfam" id="PF16811">
    <property type="entry name" value="TAtT"/>
    <property type="match status" value="1"/>
</dbReference>
<name>A0ABY5I119_9SPIR</name>
<proteinExistence type="predicted"/>